<dbReference type="Gene3D" id="3.40.50.1820">
    <property type="entry name" value="alpha/beta hydrolase"/>
    <property type="match status" value="1"/>
</dbReference>
<dbReference type="PANTHER" id="PTHR11559">
    <property type="entry name" value="CARBOXYLESTERASE"/>
    <property type="match status" value="1"/>
</dbReference>
<reference evidence="5" key="1">
    <citation type="journal article" date="2023" name="Mol. Phylogenet. Evol.">
        <title>Genome-scale phylogeny and comparative genomics of the fungal order Sordariales.</title>
        <authorList>
            <person name="Hensen N."/>
            <person name="Bonometti L."/>
            <person name="Westerberg I."/>
            <person name="Brannstrom I.O."/>
            <person name="Guillou S."/>
            <person name="Cros-Aarteil S."/>
            <person name="Calhoun S."/>
            <person name="Haridas S."/>
            <person name="Kuo A."/>
            <person name="Mondo S."/>
            <person name="Pangilinan J."/>
            <person name="Riley R."/>
            <person name="LaButti K."/>
            <person name="Andreopoulos B."/>
            <person name="Lipzen A."/>
            <person name="Chen C."/>
            <person name="Yan M."/>
            <person name="Daum C."/>
            <person name="Ng V."/>
            <person name="Clum A."/>
            <person name="Steindorff A."/>
            <person name="Ohm R.A."/>
            <person name="Martin F."/>
            <person name="Silar P."/>
            <person name="Natvig D.O."/>
            <person name="Lalanne C."/>
            <person name="Gautier V."/>
            <person name="Ament-Velasquez S.L."/>
            <person name="Kruys A."/>
            <person name="Hutchinson M.I."/>
            <person name="Powell A.J."/>
            <person name="Barry K."/>
            <person name="Miller A.N."/>
            <person name="Grigoriev I.V."/>
            <person name="Debuchy R."/>
            <person name="Gladieux P."/>
            <person name="Hiltunen Thoren M."/>
            <person name="Johannesson H."/>
        </authorList>
    </citation>
    <scope>NUCLEOTIDE SEQUENCE</scope>
    <source>
        <strain evidence="5">CBS 315.58</strain>
    </source>
</reference>
<dbReference type="EC" id="3.1.1.-" evidence="3"/>
<accession>A0AAN6XCT4</accession>
<dbReference type="InterPro" id="IPR050309">
    <property type="entry name" value="Type-B_Carboxylest/Lipase"/>
</dbReference>
<comment type="similarity">
    <text evidence="1 3">Belongs to the type-B carboxylesterase/lipase family.</text>
</comment>
<feature type="signal peptide" evidence="3">
    <location>
        <begin position="1"/>
        <end position="18"/>
    </location>
</feature>
<dbReference type="Pfam" id="PF00135">
    <property type="entry name" value="COesterase"/>
    <property type="match status" value="2"/>
</dbReference>
<feature type="chain" id="PRO_5042670780" description="Carboxylic ester hydrolase" evidence="3">
    <location>
        <begin position="19"/>
        <end position="553"/>
    </location>
</feature>
<evidence type="ECO:0000313" key="5">
    <source>
        <dbReference type="EMBL" id="KAK4198270.1"/>
    </source>
</evidence>
<comment type="caution">
    <text evidence="5">The sequence shown here is derived from an EMBL/GenBank/DDBJ whole genome shotgun (WGS) entry which is preliminary data.</text>
</comment>
<dbReference type="EMBL" id="MU863949">
    <property type="protein sequence ID" value="KAK4198270.1"/>
    <property type="molecule type" value="Genomic_DNA"/>
</dbReference>
<organism evidence="5 6">
    <name type="scientific">Triangularia verruculosa</name>
    <dbReference type="NCBI Taxonomy" id="2587418"/>
    <lineage>
        <taxon>Eukaryota</taxon>
        <taxon>Fungi</taxon>
        <taxon>Dikarya</taxon>
        <taxon>Ascomycota</taxon>
        <taxon>Pezizomycotina</taxon>
        <taxon>Sordariomycetes</taxon>
        <taxon>Sordariomycetidae</taxon>
        <taxon>Sordariales</taxon>
        <taxon>Podosporaceae</taxon>
        <taxon>Triangularia</taxon>
    </lineage>
</organism>
<protein>
    <recommendedName>
        <fullName evidence="3">Carboxylic ester hydrolase</fullName>
        <ecNumber evidence="3">3.1.1.-</ecNumber>
    </recommendedName>
</protein>
<sequence length="553" mass="60147">MKPSPMLFGALSWGSLSATTLVSNGHPPPRLVSRQQTKSCSSLAASSLSVDTPLGTIIGTTSPHTPCVRQFLSIPFAQPPLGSLRFLPPEPLLALPTTPYKATQFGPSCMQFLTENPPTIFTQFVNQYNLQGLNRTSPFLSEDCLSLSVYTPPVQFTGQQLPVIIFIYGGAFTAGGQDVPYQIPANWVQDSQEHIVVTFNYRLNIFGFPNAAAFSGDNTKQNPGLLDQKMAIRWVKDHIAHFGGDPNRITLWGQSAGAISAAWYQYAAFDPSFPQVERIIMDSGTEIFPLARASTEDVKHGNFSAVAKHLGCDGDKTPQEELECMQKADAREIEGLLQKNMEEVMSGKPLIYFTAVVDNRTVYRNYSEKAIKGEILNVPTIIGTNVNDGVPFVPLTAEGVNSTVEAVTTAGFFFCPAVQVSDLRIVAGVPVYRYYYTGNFSSVSPEAFMGAYHSAELPLLFGTNSMFRGLSTPEEEACSEAMQDSWVAFATGGQAGLEATGWPRYDNLDTGLVREFGQLENGTAQGGRAPLSTVVRDVSLKDMENLCPPIFHG</sequence>
<evidence type="ECO:0000313" key="6">
    <source>
        <dbReference type="Proteomes" id="UP001303160"/>
    </source>
</evidence>
<reference evidence="5" key="2">
    <citation type="submission" date="2023-05" db="EMBL/GenBank/DDBJ databases">
        <authorList>
            <consortium name="Lawrence Berkeley National Laboratory"/>
            <person name="Steindorff A."/>
            <person name="Hensen N."/>
            <person name="Bonometti L."/>
            <person name="Westerberg I."/>
            <person name="Brannstrom I.O."/>
            <person name="Guillou S."/>
            <person name="Cros-Aarteil S."/>
            <person name="Calhoun S."/>
            <person name="Haridas S."/>
            <person name="Kuo A."/>
            <person name="Mondo S."/>
            <person name="Pangilinan J."/>
            <person name="Riley R."/>
            <person name="Labutti K."/>
            <person name="Andreopoulos B."/>
            <person name="Lipzen A."/>
            <person name="Chen C."/>
            <person name="Yanf M."/>
            <person name="Daum C."/>
            <person name="Ng V."/>
            <person name="Clum A."/>
            <person name="Ohm R."/>
            <person name="Martin F."/>
            <person name="Silar P."/>
            <person name="Natvig D."/>
            <person name="Lalanne C."/>
            <person name="Gautier V."/>
            <person name="Ament-Velasquez S.L."/>
            <person name="Kruys A."/>
            <person name="Hutchinson M.I."/>
            <person name="Powell A.J."/>
            <person name="Barry K."/>
            <person name="Miller A.N."/>
            <person name="Grigoriev I.V."/>
            <person name="Debuchy R."/>
            <person name="Gladieux P."/>
            <person name="Thoren M.H."/>
            <person name="Johannesson H."/>
        </authorList>
    </citation>
    <scope>NUCLEOTIDE SEQUENCE</scope>
    <source>
        <strain evidence="5">CBS 315.58</strain>
    </source>
</reference>
<evidence type="ECO:0000256" key="2">
    <source>
        <dbReference type="ARBA" id="ARBA00022801"/>
    </source>
</evidence>
<proteinExistence type="inferred from homology"/>
<keyword evidence="3" id="KW-0732">Signal</keyword>
<dbReference type="GO" id="GO:0016787">
    <property type="term" value="F:hydrolase activity"/>
    <property type="evidence" value="ECO:0007669"/>
    <property type="project" value="UniProtKB-KW"/>
</dbReference>
<name>A0AAN6XCT4_9PEZI</name>
<dbReference type="InterPro" id="IPR002018">
    <property type="entry name" value="CarbesteraseB"/>
</dbReference>
<dbReference type="SUPFAM" id="SSF53474">
    <property type="entry name" value="alpha/beta-Hydrolases"/>
    <property type="match status" value="1"/>
</dbReference>
<gene>
    <name evidence="5" type="ORF">QBC40DRAFT_179191</name>
</gene>
<dbReference type="Proteomes" id="UP001303160">
    <property type="component" value="Unassembled WGS sequence"/>
</dbReference>
<keyword evidence="2 3" id="KW-0378">Hydrolase</keyword>
<evidence type="ECO:0000256" key="3">
    <source>
        <dbReference type="RuleBase" id="RU361235"/>
    </source>
</evidence>
<feature type="domain" description="Carboxylesterase type B" evidence="4">
    <location>
        <begin position="47"/>
        <end position="399"/>
    </location>
</feature>
<dbReference type="InterPro" id="IPR019826">
    <property type="entry name" value="Carboxylesterase_B_AS"/>
</dbReference>
<evidence type="ECO:0000259" key="4">
    <source>
        <dbReference type="Pfam" id="PF00135"/>
    </source>
</evidence>
<feature type="domain" description="Carboxylesterase type B" evidence="4">
    <location>
        <begin position="400"/>
        <end position="509"/>
    </location>
</feature>
<dbReference type="PROSITE" id="PS00122">
    <property type="entry name" value="CARBOXYLESTERASE_B_1"/>
    <property type="match status" value="1"/>
</dbReference>
<keyword evidence="6" id="KW-1185">Reference proteome</keyword>
<evidence type="ECO:0000256" key="1">
    <source>
        <dbReference type="ARBA" id="ARBA00005964"/>
    </source>
</evidence>
<dbReference type="AlphaFoldDB" id="A0AAN6XCT4"/>
<dbReference type="InterPro" id="IPR029058">
    <property type="entry name" value="AB_hydrolase_fold"/>
</dbReference>